<dbReference type="EMBL" id="JAMXLR010000073">
    <property type="protein sequence ID" value="MCO6046463.1"/>
    <property type="molecule type" value="Genomic_DNA"/>
</dbReference>
<dbReference type="Pfam" id="PF13185">
    <property type="entry name" value="GAF_2"/>
    <property type="match status" value="1"/>
</dbReference>
<dbReference type="Gene3D" id="3.40.50.300">
    <property type="entry name" value="P-loop containing nucleotide triphosphate hydrolases"/>
    <property type="match status" value="1"/>
</dbReference>
<dbReference type="SUPFAM" id="SSF55781">
    <property type="entry name" value="GAF domain-like"/>
    <property type="match status" value="1"/>
</dbReference>
<keyword evidence="9" id="KW-1185">Reference proteome</keyword>
<feature type="domain" description="Sigma-54 factor interaction" evidence="7">
    <location>
        <begin position="313"/>
        <end position="542"/>
    </location>
</feature>
<keyword evidence="4" id="KW-0238">DNA-binding</keyword>
<dbReference type="Pfam" id="PF25601">
    <property type="entry name" value="AAA_lid_14"/>
    <property type="match status" value="1"/>
</dbReference>
<dbReference type="Gene3D" id="1.10.8.60">
    <property type="match status" value="1"/>
</dbReference>
<dbReference type="Pfam" id="PF00158">
    <property type="entry name" value="Sigma54_activat"/>
    <property type="match status" value="1"/>
</dbReference>
<evidence type="ECO:0000256" key="3">
    <source>
        <dbReference type="ARBA" id="ARBA00023015"/>
    </source>
</evidence>
<dbReference type="AlphaFoldDB" id="A0A9X2FE15"/>
<evidence type="ECO:0000259" key="7">
    <source>
        <dbReference type="PROSITE" id="PS50045"/>
    </source>
</evidence>
<dbReference type="InterPro" id="IPR000253">
    <property type="entry name" value="FHA_dom"/>
</dbReference>
<keyword evidence="3" id="KW-0805">Transcription regulation</keyword>
<evidence type="ECO:0000256" key="4">
    <source>
        <dbReference type="ARBA" id="ARBA00023125"/>
    </source>
</evidence>
<evidence type="ECO:0000313" key="8">
    <source>
        <dbReference type="EMBL" id="MCO6046463.1"/>
    </source>
</evidence>
<dbReference type="InterPro" id="IPR025944">
    <property type="entry name" value="Sigma_54_int_dom_CS"/>
</dbReference>
<dbReference type="InterPro" id="IPR009057">
    <property type="entry name" value="Homeodomain-like_sf"/>
</dbReference>
<dbReference type="PROSITE" id="PS50006">
    <property type="entry name" value="FHA_DOMAIN"/>
    <property type="match status" value="1"/>
</dbReference>
<dbReference type="Pfam" id="PF02954">
    <property type="entry name" value="HTH_8"/>
    <property type="match status" value="1"/>
</dbReference>
<dbReference type="InterPro" id="IPR002197">
    <property type="entry name" value="HTH_Fis"/>
</dbReference>
<feature type="domain" description="FHA" evidence="6">
    <location>
        <begin position="25"/>
        <end position="74"/>
    </location>
</feature>
<dbReference type="Pfam" id="PF00498">
    <property type="entry name" value="FHA"/>
    <property type="match status" value="1"/>
</dbReference>
<dbReference type="PROSITE" id="PS50045">
    <property type="entry name" value="SIGMA54_INTERACT_4"/>
    <property type="match status" value="1"/>
</dbReference>
<dbReference type="PROSITE" id="PS00675">
    <property type="entry name" value="SIGMA54_INTERACT_1"/>
    <property type="match status" value="1"/>
</dbReference>
<dbReference type="RefSeq" id="WP_252854577.1">
    <property type="nucleotide sequence ID" value="NZ_JAMXLR010000073.1"/>
</dbReference>
<dbReference type="GO" id="GO:0005524">
    <property type="term" value="F:ATP binding"/>
    <property type="evidence" value="ECO:0007669"/>
    <property type="project" value="UniProtKB-KW"/>
</dbReference>
<dbReference type="Gene3D" id="3.30.450.40">
    <property type="match status" value="1"/>
</dbReference>
<keyword evidence="5" id="KW-0804">Transcription</keyword>
<dbReference type="GO" id="GO:0043565">
    <property type="term" value="F:sequence-specific DNA binding"/>
    <property type="evidence" value="ECO:0007669"/>
    <property type="project" value="InterPro"/>
</dbReference>
<dbReference type="InterPro" id="IPR027417">
    <property type="entry name" value="P-loop_NTPase"/>
</dbReference>
<dbReference type="Proteomes" id="UP001155241">
    <property type="component" value="Unassembled WGS sequence"/>
</dbReference>
<dbReference type="Gene3D" id="1.10.10.60">
    <property type="entry name" value="Homeodomain-like"/>
    <property type="match status" value="1"/>
</dbReference>
<dbReference type="PRINTS" id="PR01590">
    <property type="entry name" value="HTHFIS"/>
</dbReference>
<dbReference type="InterPro" id="IPR025662">
    <property type="entry name" value="Sigma_54_int_dom_ATP-bd_1"/>
</dbReference>
<dbReference type="InterPro" id="IPR008984">
    <property type="entry name" value="SMAD_FHA_dom_sf"/>
</dbReference>
<dbReference type="Gene3D" id="2.60.200.20">
    <property type="match status" value="1"/>
</dbReference>
<evidence type="ECO:0000256" key="2">
    <source>
        <dbReference type="ARBA" id="ARBA00022840"/>
    </source>
</evidence>
<keyword evidence="1" id="KW-0547">Nucleotide-binding</keyword>
<evidence type="ECO:0000256" key="5">
    <source>
        <dbReference type="ARBA" id="ARBA00023163"/>
    </source>
</evidence>
<evidence type="ECO:0000256" key="1">
    <source>
        <dbReference type="ARBA" id="ARBA00022741"/>
    </source>
</evidence>
<dbReference type="SUPFAM" id="SSF46689">
    <property type="entry name" value="Homeodomain-like"/>
    <property type="match status" value="1"/>
</dbReference>
<dbReference type="InterPro" id="IPR029016">
    <property type="entry name" value="GAF-like_dom_sf"/>
</dbReference>
<keyword evidence="2" id="KW-0067">ATP-binding</keyword>
<dbReference type="InterPro" id="IPR003593">
    <property type="entry name" value="AAA+_ATPase"/>
</dbReference>
<dbReference type="GO" id="GO:0006355">
    <property type="term" value="P:regulation of DNA-templated transcription"/>
    <property type="evidence" value="ECO:0007669"/>
    <property type="project" value="InterPro"/>
</dbReference>
<dbReference type="InterPro" id="IPR002078">
    <property type="entry name" value="Sigma_54_int"/>
</dbReference>
<evidence type="ECO:0000259" key="6">
    <source>
        <dbReference type="PROSITE" id="PS50006"/>
    </source>
</evidence>
<dbReference type="CDD" id="cd00060">
    <property type="entry name" value="FHA"/>
    <property type="match status" value="1"/>
</dbReference>
<accession>A0A9X2FE15</accession>
<dbReference type="PANTHER" id="PTHR32071">
    <property type="entry name" value="TRANSCRIPTIONAL REGULATORY PROTEIN"/>
    <property type="match status" value="1"/>
</dbReference>
<dbReference type="SMART" id="SM00240">
    <property type="entry name" value="FHA"/>
    <property type="match status" value="1"/>
</dbReference>
<dbReference type="PANTHER" id="PTHR32071:SF57">
    <property type="entry name" value="C4-DICARBOXYLATE TRANSPORT TRANSCRIPTIONAL REGULATORY PROTEIN DCTD"/>
    <property type="match status" value="1"/>
</dbReference>
<evidence type="ECO:0000313" key="9">
    <source>
        <dbReference type="Proteomes" id="UP001155241"/>
    </source>
</evidence>
<sequence length="613" mass="67622">MYAYLTLLSGEKAGTNYPLDAAHETLLGRGTDCQVALVDALCSRVHARLVWCEDGWLLRDAQSRNGTFVNGQKVDEAILASGNIVRLGDSELEFQVSEDPPTAGSETGTSFRQTIVQDINIEAQAHNRDSLAGLPDAEQVKELMLLYQLCIKLLGCSDPNRVVDTSLELLRSRTKASVVGFLWMSDDGTLKPKSVLPADAAEQVTLSPNLTQLVSNRGHAVWVANQADEDSSVDHFADAICAPLIKRQEGKERNILGAVHVYLEDGRFRQSDFDFIITVANLVAIALVRARELISLQKDYQRLFERSAGTEELLGDSKPMLTLKNKIQRVSRAGGCVLVRGESGAGKELVARAIHRASSRADQPMVSVNCAAIPADLMESQLFGHKAGAFTGADRDHQGFFQQADLGTLFLDEVGELTLEGQAKLLRILEGHPFLPVGATKEVTVDVRVVAATNRDLQTYVGEGKFREDLFYRLSVFELYLPPLRDREGDIQLLTNHFLAHFRREHGRPGLELSEAALNKLLAYRWPGNVRQLRNVMDSAVVMAEGDAIEPSDLALRDTGGDSLDTLAIDQWERKLIIEALQRTGDNVPDAAKLLGIGRATLYRKIEQYKIER</sequence>
<proteinExistence type="predicted"/>
<dbReference type="SUPFAM" id="SSF52540">
    <property type="entry name" value="P-loop containing nucleoside triphosphate hydrolases"/>
    <property type="match status" value="1"/>
</dbReference>
<dbReference type="SMART" id="SM00382">
    <property type="entry name" value="AAA"/>
    <property type="match status" value="1"/>
</dbReference>
<name>A0A9X2FE15_9BACT</name>
<dbReference type="PROSITE" id="PS00688">
    <property type="entry name" value="SIGMA54_INTERACT_3"/>
    <property type="match status" value="1"/>
</dbReference>
<gene>
    <name evidence="8" type="ORF">NG895_21400</name>
</gene>
<dbReference type="InterPro" id="IPR058031">
    <property type="entry name" value="AAA_lid_NorR"/>
</dbReference>
<comment type="caution">
    <text evidence="8">The sequence shown here is derived from an EMBL/GenBank/DDBJ whole genome shotgun (WGS) entry which is preliminary data.</text>
</comment>
<dbReference type="InterPro" id="IPR003018">
    <property type="entry name" value="GAF"/>
</dbReference>
<dbReference type="FunFam" id="3.40.50.300:FF:000006">
    <property type="entry name" value="DNA-binding transcriptional regulator NtrC"/>
    <property type="match status" value="1"/>
</dbReference>
<dbReference type="SUPFAM" id="SSF49879">
    <property type="entry name" value="SMAD/FHA domain"/>
    <property type="match status" value="1"/>
</dbReference>
<protein>
    <submittedName>
        <fullName evidence="8">Sigma 54-interacting transcriptional regulator</fullName>
    </submittedName>
</protein>
<organism evidence="8 9">
    <name type="scientific">Aeoliella straminimaris</name>
    <dbReference type="NCBI Taxonomy" id="2954799"/>
    <lineage>
        <taxon>Bacteria</taxon>
        <taxon>Pseudomonadati</taxon>
        <taxon>Planctomycetota</taxon>
        <taxon>Planctomycetia</taxon>
        <taxon>Pirellulales</taxon>
        <taxon>Lacipirellulaceae</taxon>
        <taxon>Aeoliella</taxon>
    </lineage>
</organism>
<reference evidence="8" key="1">
    <citation type="submission" date="2022-06" db="EMBL/GenBank/DDBJ databases">
        <title>Aeoliella straminimaris, a novel planctomycete from sediments.</title>
        <authorList>
            <person name="Vitorino I.R."/>
            <person name="Lage O.M."/>
        </authorList>
    </citation>
    <scope>NUCLEOTIDE SEQUENCE</scope>
    <source>
        <strain evidence="8">ICT_H6.2</strain>
    </source>
</reference>
<dbReference type="CDD" id="cd00009">
    <property type="entry name" value="AAA"/>
    <property type="match status" value="1"/>
</dbReference>